<name>A0A8J3MAU4_9RHOB</name>
<proteinExistence type="predicted"/>
<organism evidence="2 3">
    <name type="scientific">Seohaeicola zhoushanensis</name>
    <dbReference type="NCBI Taxonomy" id="1569283"/>
    <lineage>
        <taxon>Bacteria</taxon>
        <taxon>Pseudomonadati</taxon>
        <taxon>Pseudomonadota</taxon>
        <taxon>Alphaproteobacteria</taxon>
        <taxon>Rhodobacterales</taxon>
        <taxon>Roseobacteraceae</taxon>
        <taxon>Seohaeicola</taxon>
    </lineage>
</organism>
<gene>
    <name evidence="2" type="ORF">GCM10017056_46430</name>
</gene>
<accession>A0A8J3MAU4</accession>
<feature type="compositionally biased region" description="Basic and acidic residues" evidence="1">
    <location>
        <begin position="1"/>
        <end position="18"/>
    </location>
</feature>
<feature type="region of interest" description="Disordered" evidence="1">
    <location>
        <begin position="1"/>
        <end position="36"/>
    </location>
</feature>
<dbReference type="AlphaFoldDB" id="A0A8J3MAU4"/>
<dbReference type="Proteomes" id="UP000626220">
    <property type="component" value="Unassembled WGS sequence"/>
</dbReference>
<comment type="caution">
    <text evidence="2">The sequence shown here is derived from an EMBL/GenBank/DDBJ whole genome shotgun (WGS) entry which is preliminary data.</text>
</comment>
<protein>
    <submittedName>
        <fullName evidence="2">Uncharacterized protein</fullName>
    </submittedName>
</protein>
<evidence type="ECO:0000313" key="3">
    <source>
        <dbReference type="Proteomes" id="UP000626220"/>
    </source>
</evidence>
<dbReference type="EMBL" id="BNCJ01000024">
    <property type="protein sequence ID" value="GHF70096.1"/>
    <property type="molecule type" value="Genomic_DNA"/>
</dbReference>
<keyword evidence="3" id="KW-1185">Reference proteome</keyword>
<evidence type="ECO:0000313" key="2">
    <source>
        <dbReference type="EMBL" id="GHF70096.1"/>
    </source>
</evidence>
<evidence type="ECO:0000256" key="1">
    <source>
        <dbReference type="SAM" id="MobiDB-lite"/>
    </source>
</evidence>
<reference evidence="2" key="2">
    <citation type="submission" date="2020-09" db="EMBL/GenBank/DDBJ databases">
        <authorList>
            <person name="Sun Q."/>
            <person name="Kim S."/>
        </authorList>
    </citation>
    <scope>NUCLEOTIDE SEQUENCE</scope>
    <source>
        <strain evidence="2">KCTC 42650</strain>
    </source>
</reference>
<reference evidence="2" key="1">
    <citation type="journal article" date="2014" name="Int. J. Syst. Evol. Microbiol.">
        <title>Complete genome sequence of Corynebacterium casei LMG S-19264T (=DSM 44701T), isolated from a smear-ripened cheese.</title>
        <authorList>
            <consortium name="US DOE Joint Genome Institute (JGI-PGF)"/>
            <person name="Walter F."/>
            <person name="Albersmeier A."/>
            <person name="Kalinowski J."/>
            <person name="Ruckert C."/>
        </authorList>
    </citation>
    <scope>NUCLEOTIDE SEQUENCE</scope>
    <source>
        <strain evidence="2">KCTC 42650</strain>
    </source>
</reference>
<sequence length="55" mass="6746">MKRSKPDYARMSDPEHNPQWRRRWTEPPLPTFPPMKNRIVSWRSNQNETPNKKAR</sequence>